<dbReference type="EMBL" id="JACAGB010000057">
    <property type="protein sequence ID" value="KAF6280377.1"/>
    <property type="molecule type" value="Genomic_DNA"/>
</dbReference>
<keyword evidence="3" id="KW-1185">Reference proteome</keyword>
<reference evidence="2 3" key="1">
    <citation type="journal article" date="2020" name="Nature">
        <title>Six reference-quality genomes reveal evolution of bat adaptations.</title>
        <authorList>
            <person name="Jebb D."/>
            <person name="Huang Z."/>
            <person name="Pippel M."/>
            <person name="Hughes G.M."/>
            <person name="Lavrichenko K."/>
            <person name="Devanna P."/>
            <person name="Winkler S."/>
            <person name="Jermiin L.S."/>
            <person name="Skirmuntt E.C."/>
            <person name="Katzourakis A."/>
            <person name="Burkitt-Gray L."/>
            <person name="Ray D.A."/>
            <person name="Sullivan K.A.M."/>
            <person name="Roscito J.G."/>
            <person name="Kirilenko B.M."/>
            <person name="Davalos L.M."/>
            <person name="Corthals A.P."/>
            <person name="Power M.L."/>
            <person name="Jones G."/>
            <person name="Ransome R.D."/>
            <person name="Dechmann D.K.N."/>
            <person name="Locatelli A.G."/>
            <person name="Puechmaille S.J."/>
            <person name="Fedrigo O."/>
            <person name="Jarvis E.D."/>
            <person name="Hiller M."/>
            <person name="Vernes S.C."/>
            <person name="Myers E.W."/>
            <person name="Teeling E.C."/>
        </authorList>
    </citation>
    <scope>NUCLEOTIDE SEQUENCE [LARGE SCALE GENOMIC DNA]</scope>
    <source>
        <strain evidence="2">MPipKuh1</strain>
        <tissue evidence="2">Flight muscle</tissue>
    </source>
</reference>
<sequence length="297" mass="33278">MNFDQKAVKFLANFYIDGGKHWTHSPLRQETLMPLRPKAVWWGPCPWACVKARPPAVQEFPEGLRVNLGSLPESWRVCPGDWDRKQLWLEQRAPIAIAPDYPGPATYRVPDASVRESSPHPHFSIGRKRPIPEAAGRGAWQTVWIQSERPFSEKLPPLANHEQLSGHAFPAVSFVGRRPIPKVAQSRTPLRLLRARGAGRSARPPWQDPLRPPGERRPSPTAYDIAPGRRLQSLRPPAFSMSRSPALASWVHASRSPGPAAYHVEDCYNSRFPAAPGVLIQGVRRPKRHETGPFCSL</sequence>
<dbReference type="Proteomes" id="UP000558488">
    <property type="component" value="Unassembled WGS sequence"/>
</dbReference>
<evidence type="ECO:0000313" key="3">
    <source>
        <dbReference type="Proteomes" id="UP000558488"/>
    </source>
</evidence>
<dbReference type="AlphaFoldDB" id="A0A7J7RWJ4"/>
<dbReference type="Pfam" id="PF07004">
    <property type="entry name" value="SHIPPO-rpt"/>
    <property type="match status" value="3"/>
</dbReference>
<feature type="compositionally biased region" description="Low complexity" evidence="1">
    <location>
        <begin position="195"/>
        <end position="205"/>
    </location>
</feature>
<gene>
    <name evidence="2" type="ORF">mPipKuh1_016824</name>
</gene>
<proteinExistence type="predicted"/>
<protein>
    <submittedName>
        <fullName evidence="2">Sperm-tail PG-rich repeat containing 3</fullName>
    </submittedName>
</protein>
<feature type="region of interest" description="Disordered" evidence="1">
    <location>
        <begin position="195"/>
        <end position="229"/>
    </location>
</feature>
<evidence type="ECO:0000313" key="2">
    <source>
        <dbReference type="EMBL" id="KAF6280377.1"/>
    </source>
</evidence>
<name>A0A7J7RWJ4_PIPKU</name>
<comment type="caution">
    <text evidence="2">The sequence shown here is derived from an EMBL/GenBank/DDBJ whole genome shotgun (WGS) entry which is preliminary data.</text>
</comment>
<organism evidence="2 3">
    <name type="scientific">Pipistrellus kuhlii</name>
    <name type="common">Kuhl's pipistrelle</name>
    <dbReference type="NCBI Taxonomy" id="59472"/>
    <lineage>
        <taxon>Eukaryota</taxon>
        <taxon>Metazoa</taxon>
        <taxon>Chordata</taxon>
        <taxon>Craniata</taxon>
        <taxon>Vertebrata</taxon>
        <taxon>Euteleostomi</taxon>
        <taxon>Mammalia</taxon>
        <taxon>Eutheria</taxon>
        <taxon>Laurasiatheria</taxon>
        <taxon>Chiroptera</taxon>
        <taxon>Yangochiroptera</taxon>
        <taxon>Vespertilionidae</taxon>
        <taxon>Pipistrellus</taxon>
    </lineage>
</organism>
<dbReference type="InterPro" id="IPR010736">
    <property type="entry name" value="SHIPPO-rpt"/>
</dbReference>
<evidence type="ECO:0000256" key="1">
    <source>
        <dbReference type="SAM" id="MobiDB-lite"/>
    </source>
</evidence>
<accession>A0A7J7RWJ4</accession>